<keyword evidence="1" id="KW-0805">Transcription regulation</keyword>
<dbReference type="Proteomes" id="UP000236723">
    <property type="component" value="Unassembled WGS sequence"/>
</dbReference>
<keyword evidence="3" id="KW-0804">Transcription</keyword>
<keyword evidence="7" id="KW-1185">Reference proteome</keyword>
<keyword evidence="2 4" id="KW-0238">DNA-binding</keyword>
<evidence type="ECO:0000256" key="4">
    <source>
        <dbReference type="PROSITE-ProRule" id="PRU00335"/>
    </source>
</evidence>
<name>A0A1H6D7X5_9ACTN</name>
<feature type="domain" description="HTH tetR-type" evidence="5">
    <location>
        <begin position="12"/>
        <end position="72"/>
    </location>
</feature>
<evidence type="ECO:0000259" key="5">
    <source>
        <dbReference type="PROSITE" id="PS50977"/>
    </source>
</evidence>
<organism evidence="6 7">
    <name type="scientific">Thermomonospora echinospora</name>
    <dbReference type="NCBI Taxonomy" id="1992"/>
    <lineage>
        <taxon>Bacteria</taxon>
        <taxon>Bacillati</taxon>
        <taxon>Actinomycetota</taxon>
        <taxon>Actinomycetes</taxon>
        <taxon>Streptosporangiales</taxon>
        <taxon>Thermomonosporaceae</taxon>
        <taxon>Thermomonospora</taxon>
    </lineage>
</organism>
<dbReference type="InterPro" id="IPR001647">
    <property type="entry name" value="HTH_TetR"/>
</dbReference>
<dbReference type="PROSITE" id="PS50977">
    <property type="entry name" value="HTH_TETR_2"/>
    <property type="match status" value="1"/>
</dbReference>
<dbReference type="EMBL" id="FNVO01000014">
    <property type="protein sequence ID" value="SEG81399.1"/>
    <property type="molecule type" value="Genomic_DNA"/>
</dbReference>
<reference evidence="7" key="1">
    <citation type="submission" date="2016-10" db="EMBL/GenBank/DDBJ databases">
        <authorList>
            <person name="Varghese N."/>
            <person name="Submissions S."/>
        </authorList>
    </citation>
    <scope>NUCLEOTIDE SEQUENCE [LARGE SCALE GENOMIC DNA]</scope>
    <source>
        <strain evidence="7">DSM 43163</strain>
    </source>
</reference>
<dbReference type="Pfam" id="PF00440">
    <property type="entry name" value="TetR_N"/>
    <property type="match status" value="1"/>
</dbReference>
<evidence type="ECO:0000313" key="6">
    <source>
        <dbReference type="EMBL" id="SEG81399.1"/>
    </source>
</evidence>
<dbReference type="InterPro" id="IPR009057">
    <property type="entry name" value="Homeodomain-like_sf"/>
</dbReference>
<dbReference type="RefSeq" id="WP_103941340.1">
    <property type="nucleotide sequence ID" value="NZ_FNVO01000014.1"/>
</dbReference>
<dbReference type="InterPro" id="IPR050109">
    <property type="entry name" value="HTH-type_TetR-like_transc_reg"/>
</dbReference>
<evidence type="ECO:0000256" key="3">
    <source>
        <dbReference type="ARBA" id="ARBA00023163"/>
    </source>
</evidence>
<dbReference type="OrthoDB" id="3474596at2"/>
<dbReference type="PANTHER" id="PTHR30055:SF234">
    <property type="entry name" value="HTH-TYPE TRANSCRIPTIONAL REGULATOR BETI"/>
    <property type="match status" value="1"/>
</dbReference>
<gene>
    <name evidence="6" type="ORF">SAMN04489712_11447</name>
</gene>
<dbReference type="Gene3D" id="1.10.357.10">
    <property type="entry name" value="Tetracycline Repressor, domain 2"/>
    <property type="match status" value="1"/>
</dbReference>
<dbReference type="GO" id="GO:0003700">
    <property type="term" value="F:DNA-binding transcription factor activity"/>
    <property type="evidence" value="ECO:0007669"/>
    <property type="project" value="TreeGrafter"/>
</dbReference>
<dbReference type="AlphaFoldDB" id="A0A1H6D7X5"/>
<protein>
    <submittedName>
        <fullName evidence="6">Regulatory protein, tetR family</fullName>
    </submittedName>
</protein>
<dbReference type="GO" id="GO:0000976">
    <property type="term" value="F:transcription cis-regulatory region binding"/>
    <property type="evidence" value="ECO:0007669"/>
    <property type="project" value="TreeGrafter"/>
</dbReference>
<accession>A0A1H6D7X5</accession>
<proteinExistence type="predicted"/>
<evidence type="ECO:0000313" key="7">
    <source>
        <dbReference type="Proteomes" id="UP000236723"/>
    </source>
</evidence>
<evidence type="ECO:0000256" key="2">
    <source>
        <dbReference type="ARBA" id="ARBA00023125"/>
    </source>
</evidence>
<dbReference type="PRINTS" id="PR00455">
    <property type="entry name" value="HTHTETR"/>
</dbReference>
<sequence length="202" mass="22818">MASSRRIGAPDAKNRTVLLDAAERLMLEEGYAAVSSRRVAAKAGLKPQLVHYYFRSMDDLFLAVLQRRVEEALRHQAEALASDQPLWALWEFSTEAEASAVTMEFVGLANQRKAIRSKIAHYAEQFRREQLKALPDIMKRYNLDPDMLPPGALIVLMTSVSRVVMMERALGMSIGHAETIALIERHLERLEGPRRPARPRPS</sequence>
<evidence type="ECO:0000256" key="1">
    <source>
        <dbReference type="ARBA" id="ARBA00023015"/>
    </source>
</evidence>
<dbReference type="SUPFAM" id="SSF46689">
    <property type="entry name" value="Homeodomain-like"/>
    <property type="match status" value="1"/>
</dbReference>
<feature type="DNA-binding region" description="H-T-H motif" evidence="4">
    <location>
        <begin position="35"/>
        <end position="54"/>
    </location>
</feature>
<dbReference type="PANTHER" id="PTHR30055">
    <property type="entry name" value="HTH-TYPE TRANSCRIPTIONAL REGULATOR RUTR"/>
    <property type="match status" value="1"/>
</dbReference>